<reference evidence="2 3" key="1">
    <citation type="submission" date="2016-10" db="EMBL/GenBank/DDBJ databases">
        <authorList>
            <person name="de Groot N.N."/>
        </authorList>
    </citation>
    <scope>NUCLEOTIDE SEQUENCE [LARGE SCALE GENOMIC DNA]</scope>
    <source>
        <strain evidence="2 3">EP1-55-1</strain>
    </source>
</reference>
<feature type="transmembrane region" description="Helical" evidence="1">
    <location>
        <begin position="57"/>
        <end position="78"/>
    </location>
</feature>
<evidence type="ECO:0000256" key="1">
    <source>
        <dbReference type="SAM" id="Phobius"/>
    </source>
</evidence>
<proteinExistence type="predicted"/>
<dbReference type="Proteomes" id="UP000199227">
    <property type="component" value="Unassembled WGS sequence"/>
</dbReference>
<dbReference type="AlphaFoldDB" id="A0A1I5MU92"/>
<keyword evidence="1" id="KW-0812">Transmembrane</keyword>
<dbReference type="STRING" id="223786.SAMN05216234_10723"/>
<evidence type="ECO:0000313" key="3">
    <source>
        <dbReference type="Proteomes" id="UP000199227"/>
    </source>
</evidence>
<keyword evidence="1" id="KW-0472">Membrane</keyword>
<dbReference type="RefSeq" id="WP_092911348.1">
    <property type="nucleotide sequence ID" value="NZ_CP136592.1"/>
</dbReference>
<keyword evidence="1" id="KW-1133">Transmembrane helix</keyword>
<feature type="transmembrane region" description="Helical" evidence="1">
    <location>
        <begin position="6"/>
        <end position="36"/>
    </location>
</feature>
<dbReference type="OrthoDB" id="5372732at2"/>
<accession>A0A1I5MU92</accession>
<gene>
    <name evidence="2" type="ORF">SAMN05216234_10723</name>
</gene>
<sequence length="102" mass="12033">MSDLEFWGYVLVYGAILTYICWGFVFAIQGLLLLHGRPEAVEWLKKRYSFKVFMRELTVFFPMLLLFHFLLEIVPAMLRIDDAVIRFSISDLIERAEIALKK</sequence>
<dbReference type="EMBL" id="FOXB01000007">
    <property type="protein sequence ID" value="SFP13079.1"/>
    <property type="molecule type" value="Genomic_DNA"/>
</dbReference>
<keyword evidence="3" id="KW-1185">Reference proteome</keyword>
<name>A0A1I5MU92_9BACT</name>
<evidence type="ECO:0000313" key="2">
    <source>
        <dbReference type="EMBL" id="SFP13079.1"/>
    </source>
</evidence>
<organism evidence="2 3">
    <name type="scientific">Hydrogenimonas thermophila</name>
    <dbReference type="NCBI Taxonomy" id="223786"/>
    <lineage>
        <taxon>Bacteria</taxon>
        <taxon>Pseudomonadati</taxon>
        <taxon>Campylobacterota</taxon>
        <taxon>Epsilonproteobacteria</taxon>
        <taxon>Campylobacterales</taxon>
        <taxon>Hydrogenimonadaceae</taxon>
        <taxon>Hydrogenimonas</taxon>
    </lineage>
</organism>
<protein>
    <submittedName>
        <fullName evidence="2">Uncharacterized protein</fullName>
    </submittedName>
</protein>